<name>A0A0M0BV28_9ARCH</name>
<dbReference type="GO" id="GO:0003677">
    <property type="term" value="F:DNA binding"/>
    <property type="evidence" value="ECO:0007669"/>
    <property type="project" value="UniProtKB-KW"/>
</dbReference>
<dbReference type="Proteomes" id="UP000054016">
    <property type="component" value="Unassembled WGS sequence"/>
</dbReference>
<evidence type="ECO:0000256" key="3">
    <source>
        <dbReference type="ARBA" id="ARBA00022801"/>
    </source>
</evidence>
<evidence type="ECO:0000313" key="14">
    <source>
        <dbReference type="EMBL" id="KON32031.1"/>
    </source>
</evidence>
<evidence type="ECO:0000256" key="11">
    <source>
        <dbReference type="ARBA" id="ARBA00048988"/>
    </source>
</evidence>
<keyword evidence="8" id="KW-0413">Isomerase</keyword>
<dbReference type="SMART" id="SM00487">
    <property type="entry name" value="DEXDc"/>
    <property type="match status" value="1"/>
</dbReference>
<evidence type="ECO:0000256" key="1">
    <source>
        <dbReference type="ARBA" id="ARBA00022741"/>
    </source>
</evidence>
<dbReference type="InterPro" id="IPR027417">
    <property type="entry name" value="P-loop_NTPase"/>
</dbReference>
<comment type="catalytic activity">
    <reaction evidence="11">
        <text>ATP + H2O = ADP + phosphate + H(+)</text>
        <dbReference type="Rhea" id="RHEA:13065"/>
        <dbReference type="ChEBI" id="CHEBI:15377"/>
        <dbReference type="ChEBI" id="CHEBI:15378"/>
        <dbReference type="ChEBI" id="CHEBI:30616"/>
        <dbReference type="ChEBI" id="CHEBI:43474"/>
        <dbReference type="ChEBI" id="CHEBI:456216"/>
        <dbReference type="EC" id="5.6.2.4"/>
    </reaction>
</comment>
<dbReference type="Pfam" id="PF00270">
    <property type="entry name" value="DEAD"/>
    <property type="match status" value="1"/>
</dbReference>
<evidence type="ECO:0000313" key="15">
    <source>
        <dbReference type="Proteomes" id="UP000054016"/>
    </source>
</evidence>
<reference evidence="15" key="1">
    <citation type="submission" date="2015-06" db="EMBL/GenBank/DDBJ databases">
        <title>New insights into the roles of widespread benthic archaea in carbon and nitrogen cycling.</title>
        <authorList>
            <person name="Lazar C.S."/>
            <person name="Baker B.J."/>
            <person name="Seitz K.W."/>
            <person name="Hyde A.S."/>
            <person name="Dick G.J."/>
            <person name="Hinrichs K.-U."/>
            <person name="Teske A.P."/>
        </authorList>
    </citation>
    <scope>NUCLEOTIDE SEQUENCE [LARGE SCALE GENOMIC DNA]</scope>
</reference>
<dbReference type="InterPro" id="IPR001650">
    <property type="entry name" value="Helicase_C-like"/>
</dbReference>
<feature type="domain" description="Helicase ATP-binding" evidence="12">
    <location>
        <begin position="33"/>
        <end position="206"/>
    </location>
</feature>
<dbReference type="Gene3D" id="3.40.50.300">
    <property type="entry name" value="P-loop containing nucleotide triphosphate hydrolases"/>
    <property type="match status" value="2"/>
</dbReference>
<evidence type="ECO:0000256" key="10">
    <source>
        <dbReference type="ARBA" id="ARBA00034808"/>
    </source>
</evidence>
<dbReference type="InterPro" id="IPR048772">
    <property type="entry name" value="Hel308-like_dom4"/>
</dbReference>
<organism evidence="14 15">
    <name type="scientific">miscellaneous Crenarchaeota group-1 archaeon SG8-32-3</name>
    <dbReference type="NCBI Taxonomy" id="1685125"/>
    <lineage>
        <taxon>Archaea</taxon>
        <taxon>Candidatus Bathyarchaeota</taxon>
        <taxon>MCG-1</taxon>
    </lineage>
</organism>
<evidence type="ECO:0000256" key="7">
    <source>
        <dbReference type="ARBA" id="ARBA00023204"/>
    </source>
</evidence>
<keyword evidence="7" id="KW-0234">DNA repair</keyword>
<feature type="domain" description="Helicase C-terminal" evidence="13">
    <location>
        <begin position="240"/>
        <end position="434"/>
    </location>
</feature>
<dbReference type="PROSITE" id="PS51194">
    <property type="entry name" value="HELICASE_CTER"/>
    <property type="match status" value="1"/>
</dbReference>
<evidence type="ECO:0000256" key="4">
    <source>
        <dbReference type="ARBA" id="ARBA00022806"/>
    </source>
</evidence>
<keyword evidence="3" id="KW-0378">Hydrolase</keyword>
<dbReference type="InterPro" id="IPR014001">
    <property type="entry name" value="Helicase_ATP-bd"/>
</dbReference>
<evidence type="ECO:0000256" key="2">
    <source>
        <dbReference type="ARBA" id="ARBA00022763"/>
    </source>
</evidence>
<evidence type="ECO:0000259" key="13">
    <source>
        <dbReference type="PROSITE" id="PS51194"/>
    </source>
</evidence>
<dbReference type="Pfam" id="PF21280">
    <property type="entry name" value="Helicase_dom4_arc"/>
    <property type="match status" value="1"/>
</dbReference>
<dbReference type="HAMAP" id="MF_00442">
    <property type="entry name" value="Helicase_Hel308"/>
    <property type="match status" value="1"/>
</dbReference>
<protein>
    <recommendedName>
        <fullName evidence="10">DNA 3'-5' helicase</fullName>
        <ecNumber evidence="10">5.6.2.4</ecNumber>
    </recommendedName>
</protein>
<dbReference type="GO" id="GO:0005524">
    <property type="term" value="F:ATP binding"/>
    <property type="evidence" value="ECO:0007669"/>
    <property type="project" value="UniProtKB-KW"/>
</dbReference>
<sequence>MKVTELLVPESVKEVLLRSGIGELYPPQEEAVQAGALEGRNIVLASPTASGKTLIAELCSLKHVLEKNGKVVYLSPLRALANEKYDEFKKYTGIRKDDGKRLSVGISTGDFDSGDSWLGRYDIIVTTNEKADSLLRHRVKWMDGVSLVVADEVHLLNDGDRGPTLEVVLARLMQVNPSIQVLALSATIHNVDEIADWLNAKHVVTEWRPVSLKEGVLLHEEIQYKDGGARKIEKRTRETTINLVLNTIRTGGQALVFTSTRKSSVSLAKKIASHTGKVLSKPAKRGLMREAEKIMSAGERTHISDSLAALVESGTAFHHAGLAGAHRRLIENLFRQRKIKALTATPTLAFGVNLPARTVIIHDYRRWEPGYGNYPIKVLEYKQMAGRAGRPKYDKVGESVLIAKVADEADYLMQNYILARTERIWSRLAVEKIIRGHVLATIASDFAHTETGVYEFFGKTFYAYQYDVKAIKSLIAKILKYLYDEEMLELFGIDIYATRFGKRVSELYIDPLSGVEIREALRFKPKRLTELSLLHLIAHTPDMGPVMRPYSQEIDDLAILMEERKDELFVELPDEWDERVSYEGFLGEVKTALVLESWIEETSEEKLLERFRVQPGDLYRIIENAKWLLHATHE</sequence>
<keyword evidence="1" id="KW-0547">Nucleotide-binding</keyword>
<dbReference type="AlphaFoldDB" id="A0A0M0BV28"/>
<dbReference type="Gene3D" id="1.10.3380.30">
    <property type="match status" value="1"/>
</dbReference>
<dbReference type="Pfam" id="PF00271">
    <property type="entry name" value="Helicase_C"/>
    <property type="match status" value="1"/>
</dbReference>
<dbReference type="InterPro" id="IPR046931">
    <property type="entry name" value="HTH_61"/>
</dbReference>
<keyword evidence="2" id="KW-0227">DNA damage</keyword>
<feature type="non-terminal residue" evidence="14">
    <location>
        <position position="634"/>
    </location>
</feature>
<dbReference type="InterPro" id="IPR036390">
    <property type="entry name" value="WH_DNA-bd_sf"/>
</dbReference>
<evidence type="ECO:0000256" key="8">
    <source>
        <dbReference type="ARBA" id="ARBA00023235"/>
    </source>
</evidence>
<dbReference type="Pfam" id="PF20470">
    <property type="entry name" value="HTH_61"/>
    <property type="match status" value="1"/>
</dbReference>
<dbReference type="SUPFAM" id="SSF46785">
    <property type="entry name" value="Winged helix' DNA-binding domain"/>
    <property type="match status" value="1"/>
</dbReference>
<dbReference type="GO" id="GO:0006281">
    <property type="term" value="P:DNA repair"/>
    <property type="evidence" value="ECO:0007669"/>
    <property type="project" value="UniProtKB-KW"/>
</dbReference>
<dbReference type="EMBL" id="LFWV01000014">
    <property type="protein sequence ID" value="KON32031.1"/>
    <property type="molecule type" value="Genomic_DNA"/>
</dbReference>
<accession>A0A0M0BV28</accession>
<keyword evidence="6" id="KW-0238">DNA-binding</keyword>
<evidence type="ECO:0000256" key="6">
    <source>
        <dbReference type="ARBA" id="ARBA00023125"/>
    </source>
</evidence>
<comment type="catalytic activity">
    <reaction evidence="9">
        <text>Couples ATP hydrolysis with the unwinding of duplex DNA by translocating in the 3'-5' direction.</text>
        <dbReference type="EC" id="5.6.2.4"/>
    </reaction>
</comment>
<keyword evidence="5" id="KW-0067">ATP-binding</keyword>
<proteinExistence type="inferred from homology"/>
<keyword evidence="4" id="KW-0347">Helicase</keyword>
<dbReference type="SUPFAM" id="SSF52540">
    <property type="entry name" value="P-loop containing nucleoside triphosphate hydrolases"/>
    <property type="match status" value="1"/>
</dbReference>
<dbReference type="InterPro" id="IPR050474">
    <property type="entry name" value="Hel308_SKI2-like"/>
</dbReference>
<gene>
    <name evidence="14" type="ORF">AC478_01465</name>
</gene>
<dbReference type="InterPro" id="IPR011545">
    <property type="entry name" value="DEAD/DEAH_box_helicase_dom"/>
</dbReference>
<comment type="caution">
    <text evidence="14">The sequence shown here is derived from an EMBL/GenBank/DDBJ whole genome shotgun (WGS) entry which is preliminary data.</text>
</comment>
<dbReference type="CDD" id="cd18795">
    <property type="entry name" value="SF2_C_Ski2"/>
    <property type="match status" value="1"/>
</dbReference>
<dbReference type="CDD" id="cd18028">
    <property type="entry name" value="DEXHc_archSki2"/>
    <property type="match status" value="1"/>
</dbReference>
<dbReference type="PANTHER" id="PTHR47961:SF10">
    <property type="entry name" value="ATP-DEPENDENT DNA HELICASE HEL308"/>
    <property type="match status" value="1"/>
</dbReference>
<dbReference type="EC" id="5.6.2.4" evidence="10"/>
<dbReference type="GO" id="GO:0016787">
    <property type="term" value="F:hydrolase activity"/>
    <property type="evidence" value="ECO:0007669"/>
    <property type="project" value="UniProtKB-KW"/>
</dbReference>
<dbReference type="PROSITE" id="PS51192">
    <property type="entry name" value="HELICASE_ATP_BIND_1"/>
    <property type="match status" value="1"/>
</dbReference>
<evidence type="ECO:0000256" key="5">
    <source>
        <dbReference type="ARBA" id="ARBA00022840"/>
    </source>
</evidence>
<evidence type="ECO:0000256" key="9">
    <source>
        <dbReference type="ARBA" id="ARBA00034617"/>
    </source>
</evidence>
<dbReference type="InterPro" id="IPR022965">
    <property type="entry name" value="Helicase_Hel308"/>
</dbReference>
<dbReference type="SMART" id="SM00490">
    <property type="entry name" value="HELICc"/>
    <property type="match status" value="1"/>
</dbReference>
<dbReference type="SUPFAM" id="SSF158702">
    <property type="entry name" value="Sec63 N-terminal domain-like"/>
    <property type="match status" value="1"/>
</dbReference>
<dbReference type="PANTHER" id="PTHR47961">
    <property type="entry name" value="DNA POLYMERASE THETA, PUTATIVE (AFU_ORTHOLOGUE AFUA_1G05260)-RELATED"/>
    <property type="match status" value="1"/>
</dbReference>
<dbReference type="GO" id="GO:0043138">
    <property type="term" value="F:3'-5' DNA helicase activity"/>
    <property type="evidence" value="ECO:0007669"/>
    <property type="project" value="UniProtKB-EC"/>
</dbReference>
<evidence type="ECO:0000259" key="12">
    <source>
        <dbReference type="PROSITE" id="PS51192"/>
    </source>
</evidence>